<reference evidence="1" key="1">
    <citation type="submission" date="2021-02" db="EMBL/GenBank/DDBJ databases">
        <authorList>
            <person name="Nowell W R."/>
        </authorList>
    </citation>
    <scope>NUCLEOTIDE SEQUENCE</scope>
</reference>
<protein>
    <submittedName>
        <fullName evidence="1">Uncharacterized protein</fullName>
    </submittedName>
</protein>
<accession>A0A814IYA0</accession>
<dbReference type="Proteomes" id="UP000663860">
    <property type="component" value="Unassembled WGS sequence"/>
</dbReference>
<name>A0A814IYA0_9BILA</name>
<evidence type="ECO:0000313" key="1">
    <source>
        <dbReference type="EMBL" id="CAF1030131.1"/>
    </source>
</evidence>
<comment type="caution">
    <text evidence="1">The sequence shown here is derived from an EMBL/GenBank/DDBJ whole genome shotgun (WGS) entry which is preliminary data.</text>
</comment>
<gene>
    <name evidence="1" type="ORF">IZO911_LOCUS19208</name>
</gene>
<dbReference type="EMBL" id="CAJNOE010000190">
    <property type="protein sequence ID" value="CAF1030131.1"/>
    <property type="molecule type" value="Genomic_DNA"/>
</dbReference>
<proteinExistence type="predicted"/>
<organism evidence="1 2">
    <name type="scientific">Adineta steineri</name>
    <dbReference type="NCBI Taxonomy" id="433720"/>
    <lineage>
        <taxon>Eukaryota</taxon>
        <taxon>Metazoa</taxon>
        <taxon>Spiralia</taxon>
        <taxon>Gnathifera</taxon>
        <taxon>Rotifera</taxon>
        <taxon>Eurotatoria</taxon>
        <taxon>Bdelloidea</taxon>
        <taxon>Adinetida</taxon>
        <taxon>Adinetidae</taxon>
        <taxon>Adineta</taxon>
    </lineage>
</organism>
<evidence type="ECO:0000313" key="2">
    <source>
        <dbReference type="Proteomes" id="UP000663860"/>
    </source>
</evidence>
<sequence length="992" mass="114899">MATNLSISRKSFKRSVSITEREQSTTNKSFSGVVEWSNDQEFISPYAIHTKAIGLLFCLITKYLINIPFTTLYHRSLKISWLDLLKRDRRNLKSNIHSVEKCFMINRLVAECAKDRYKFAQQTGELYEEIKRCMSSTLSVSTLSLDDFYSQVQTWRILQCKRRLFHTTHNEDSRPQSLLALQKAASRLYSQILERYRVNPTIENVNHLKQLLQHCFIIVTQPSIPECVAATKYEKTRNTYTAKLFARIICLLDIDTVNNHLTLSSAGVRLYPFDRNLDTIGEEQLILDWHEKTIMDAEEQIKSVLFVQLESIELKKLDTRNARPLYSAKLCQLHFQINIKINDLNLEETFTSLSQPFGLCSHAQYYPEFVAKVLLHEIEQIVQPNGFAIQPDTVIDYIERYYIRISGVQMKHHTSQYILRNLQTVYDRRKSNQNVISHDIYESLLAQIISQMEMFIDHPFLSMMYHDGLFLGICDSALDQQLNGTREEPHILLRFNSLLTHQPTQHASVRFIVHNGQLTRATFHTKAFIDEICRMICESNSNRAKKIRVLSETSDHNFCEFNEYFSDELFRLHTPASPLKDTYQPNKFKQINDLNLEETFTSLSQPFGLCSHAQYYPEFVAKVLLHEIEQIVQPNGFAIQPDTVIDYIERYYIRISGVQMKQHTSQYILRNLQTVYDRRKSNQNVMSHDISESLLAQIISQMEMFIDHPFLSMMYHDGLFLGICDSALDQQLNGTREEPHILLRFNSLLTHQPTQHASVRFIVHNGQLTRATFHTKAFIDEICRMICEANSNRAKKIRVLSETSDHNFCEFNEYFSDELFRLHTPASPLKDTYQPFIPVLWNTMKSSVDPAEQQLNSPSMNLETIPMELSEASTASMNEIQIDLSNAITTSDQPRESNRKITIQTDMLVHHIVEKLSDLLIQSSKDGVSTPLHMSRASTLLSTVTEGNRNQQKQLLSHLIYDYFQSQTYIEVSTQTSTPTSEKSPASIVDDT</sequence>
<dbReference type="AlphaFoldDB" id="A0A814IYA0"/>